<name>W9QU30_9ROSA</name>
<accession>W9QU30</accession>
<evidence type="ECO:0000313" key="2">
    <source>
        <dbReference type="Proteomes" id="UP000030645"/>
    </source>
</evidence>
<dbReference type="AlphaFoldDB" id="W9QU30"/>
<organism evidence="1 2">
    <name type="scientific">Morus notabilis</name>
    <dbReference type="NCBI Taxonomy" id="981085"/>
    <lineage>
        <taxon>Eukaryota</taxon>
        <taxon>Viridiplantae</taxon>
        <taxon>Streptophyta</taxon>
        <taxon>Embryophyta</taxon>
        <taxon>Tracheophyta</taxon>
        <taxon>Spermatophyta</taxon>
        <taxon>Magnoliopsida</taxon>
        <taxon>eudicotyledons</taxon>
        <taxon>Gunneridae</taxon>
        <taxon>Pentapetalae</taxon>
        <taxon>rosids</taxon>
        <taxon>fabids</taxon>
        <taxon>Rosales</taxon>
        <taxon>Moraceae</taxon>
        <taxon>Moreae</taxon>
        <taxon>Morus</taxon>
    </lineage>
</organism>
<keyword evidence="2" id="KW-1185">Reference proteome</keyword>
<sequence>MTGIPMEFRRFGFWSCEGGFGNSVLVFTKEEWTVDRRGLENTCGKCLKSTEIVWTLVAKVVAAWNATFECLTLVKL</sequence>
<dbReference type="Proteomes" id="UP000030645">
    <property type="component" value="Unassembled WGS sequence"/>
</dbReference>
<gene>
    <name evidence="1" type="ORF">L484_022323</name>
</gene>
<dbReference type="EMBL" id="KE343693">
    <property type="protein sequence ID" value="EXB38423.1"/>
    <property type="molecule type" value="Genomic_DNA"/>
</dbReference>
<protein>
    <submittedName>
        <fullName evidence="1">Uncharacterized protein</fullName>
    </submittedName>
</protein>
<evidence type="ECO:0000313" key="1">
    <source>
        <dbReference type="EMBL" id="EXB38423.1"/>
    </source>
</evidence>
<reference evidence="2" key="1">
    <citation type="submission" date="2013-01" db="EMBL/GenBank/DDBJ databases">
        <title>Draft Genome Sequence of a Mulberry Tree, Morus notabilis C.K. Schneid.</title>
        <authorList>
            <person name="He N."/>
            <person name="Zhao S."/>
        </authorList>
    </citation>
    <scope>NUCLEOTIDE SEQUENCE</scope>
</reference>
<proteinExistence type="predicted"/>